<dbReference type="RefSeq" id="WP_344660243.1">
    <property type="nucleotide sequence ID" value="NZ_BAAAQM010000038.1"/>
</dbReference>
<proteinExistence type="predicted"/>
<accession>A0ABP5DYV4</accession>
<feature type="region of interest" description="Disordered" evidence="1">
    <location>
        <begin position="1"/>
        <end position="22"/>
    </location>
</feature>
<dbReference type="Proteomes" id="UP001499854">
    <property type="component" value="Unassembled WGS sequence"/>
</dbReference>
<protein>
    <submittedName>
        <fullName evidence="2">Uncharacterized protein</fullName>
    </submittedName>
</protein>
<dbReference type="EMBL" id="BAAAQM010000038">
    <property type="protein sequence ID" value="GAA1987117.1"/>
    <property type="molecule type" value="Genomic_DNA"/>
</dbReference>
<reference evidence="3" key="1">
    <citation type="journal article" date="2019" name="Int. J. Syst. Evol. Microbiol.">
        <title>The Global Catalogue of Microorganisms (GCM) 10K type strain sequencing project: providing services to taxonomists for standard genome sequencing and annotation.</title>
        <authorList>
            <consortium name="The Broad Institute Genomics Platform"/>
            <consortium name="The Broad Institute Genome Sequencing Center for Infectious Disease"/>
            <person name="Wu L."/>
            <person name="Ma J."/>
        </authorList>
    </citation>
    <scope>NUCLEOTIDE SEQUENCE [LARGE SCALE GENOMIC DNA]</scope>
    <source>
        <strain evidence="3">JCM 16013</strain>
    </source>
</reference>
<evidence type="ECO:0000313" key="2">
    <source>
        <dbReference type="EMBL" id="GAA1987117.1"/>
    </source>
</evidence>
<organism evidence="2 3">
    <name type="scientific">Catenulispora subtropica</name>
    <dbReference type="NCBI Taxonomy" id="450798"/>
    <lineage>
        <taxon>Bacteria</taxon>
        <taxon>Bacillati</taxon>
        <taxon>Actinomycetota</taxon>
        <taxon>Actinomycetes</taxon>
        <taxon>Catenulisporales</taxon>
        <taxon>Catenulisporaceae</taxon>
        <taxon>Catenulispora</taxon>
    </lineage>
</organism>
<name>A0ABP5DYV4_9ACTN</name>
<keyword evidence="3" id="KW-1185">Reference proteome</keyword>
<evidence type="ECO:0000313" key="3">
    <source>
        <dbReference type="Proteomes" id="UP001499854"/>
    </source>
</evidence>
<gene>
    <name evidence="2" type="ORF">GCM10009838_57310</name>
</gene>
<evidence type="ECO:0000256" key="1">
    <source>
        <dbReference type="SAM" id="MobiDB-lite"/>
    </source>
</evidence>
<sequence length="127" mass="13904">MDAWEADEGSGGAADREAVRTAEQTVHDAWLGQLLLAEAESEATMAASTRVRHRVAERVRDAQRSGDLVSLARSQAELEHADRACGRALGEYAEARDQLARELAEWTDATAGRARQAWCDRSSPRGR</sequence>
<comment type="caution">
    <text evidence="2">The sequence shown here is derived from an EMBL/GenBank/DDBJ whole genome shotgun (WGS) entry which is preliminary data.</text>
</comment>